<dbReference type="SUPFAM" id="SSF52540">
    <property type="entry name" value="P-loop containing nucleoside triphosphate hydrolases"/>
    <property type="match status" value="2"/>
</dbReference>
<dbReference type="AlphaFoldDB" id="A0A4R4D4E8"/>
<dbReference type="Pfam" id="PF00176">
    <property type="entry name" value="SNF2-rel_dom"/>
    <property type="match status" value="1"/>
</dbReference>
<dbReference type="EMBL" id="SKBM01000058">
    <property type="protein sequence ID" value="TCZ51320.1"/>
    <property type="molecule type" value="Genomic_DNA"/>
</dbReference>
<dbReference type="InterPro" id="IPR027417">
    <property type="entry name" value="P-loop_NTPase"/>
</dbReference>
<dbReference type="PROSITE" id="PS51194">
    <property type="entry name" value="HELICASE_CTER"/>
    <property type="match status" value="1"/>
</dbReference>
<keyword evidence="4" id="KW-0067">ATP-binding</keyword>
<keyword evidence="4" id="KW-0547">Nucleotide-binding</keyword>
<dbReference type="GO" id="GO:0005524">
    <property type="term" value="F:ATP binding"/>
    <property type="evidence" value="ECO:0007669"/>
    <property type="project" value="InterPro"/>
</dbReference>
<dbReference type="SMART" id="SM00487">
    <property type="entry name" value="DEXDc"/>
    <property type="match status" value="1"/>
</dbReference>
<dbReference type="PANTHER" id="PTHR45629:SF7">
    <property type="entry name" value="DNA EXCISION REPAIR PROTEIN ERCC-6-RELATED"/>
    <property type="match status" value="1"/>
</dbReference>
<evidence type="ECO:0000259" key="2">
    <source>
        <dbReference type="PROSITE" id="PS51192"/>
    </source>
</evidence>
<sequence>MTTPLRFVASPAPAGTELRLAAGGEVVPPSSWGLSGHRGADIARRLVMEGAAIEADDCLLVEHAAVARLTAAEAARLDLPPATSLRAVVEGSGIMLRPDFTASLRWTRPGGQNVLGVQRVGAWLQEADGWRRLPETLFAVAEAVDRYTAAAREGDAPRLRALAALREALPPAAVTGAAEASGLLGTVTILEADALSLDAIGEGDDLQIVPVLHRAGDGEAPLLPDDRQRSFGRDQFLRWPTARGVYTLPGGVYVVLSPPLRQALEVARRIAAGPPAERRSFLREPRAAIRAAIGDEADAAVLDSLVVETPAWSERVVGLGLWQPRVLPWVEVSGNDWFGGGEASTEEGAGQRGILVGDRRVPLTPQQAERLSAEIRDAIAAGRPNVPVDTPDGPVDVPASEATAASLAPLLPRRRDGGEQGVPAPAEVLIIKPNETSRDIEALVQRRPAPRAAAPMSLRTPLKEHQREGLAWLQRSWTAGSPGVLLADDMGLGKTLQGLAFLAWLREGMAAGEIARAPVLIVAPTGLLENWRAEHERHLVAPGLGALVQAYGKELAGLRLPSGGPVGLDLAALRGADWVLTTYETLRDHDRDFGAVRFAAMLLDEAQKVKTPGIRLTDAAKAMNADFRVALTGTPVENRLADLWCIVDGVAPGHLGDLRHFSSTYEASPTVERLAELKASLDRPIGGRPPLLLRRLKEDRLPDLPPRSDTVMRAEMRGAQLAAYEEAVALGRSDQGAGRVLEALQRLRAVSLHPDAESAADDAELIAGSARLSVALGALDAVAERGERALVFLDDLAMMARLAGLLQRRYRLPTAPMTISGKVAGAARQARVDRFQEAPGGFEVMLLSPRAGGVGLTLTRANHVIHLARWWNPAVEDQCTGRVLRIGQEHPVTVHVPLAVLPGGKPSFDENLHALLERKRRLMREALMPPDAQPDDLAAMLRESLA</sequence>
<dbReference type="OrthoDB" id="9814088at2"/>
<reference evidence="4 5" key="1">
    <citation type="submission" date="2019-03" db="EMBL/GenBank/DDBJ databases">
        <title>Paracraurococcus aquatilis NE82 genome sequence.</title>
        <authorList>
            <person name="Zhao Y."/>
            <person name="Du Z."/>
        </authorList>
    </citation>
    <scope>NUCLEOTIDE SEQUENCE [LARGE SCALE GENOMIC DNA]</scope>
    <source>
        <strain evidence="4 5">NE82</strain>
    </source>
</reference>
<dbReference type="Gene3D" id="3.40.50.10810">
    <property type="entry name" value="Tandem AAA-ATPase domain"/>
    <property type="match status" value="1"/>
</dbReference>
<keyword evidence="1" id="KW-0378">Hydrolase</keyword>
<keyword evidence="5" id="KW-1185">Reference proteome</keyword>
<dbReference type="PANTHER" id="PTHR45629">
    <property type="entry name" value="SNF2/RAD54 FAMILY MEMBER"/>
    <property type="match status" value="1"/>
</dbReference>
<dbReference type="GO" id="GO:0004386">
    <property type="term" value="F:helicase activity"/>
    <property type="evidence" value="ECO:0007669"/>
    <property type="project" value="UniProtKB-KW"/>
</dbReference>
<evidence type="ECO:0000256" key="1">
    <source>
        <dbReference type="ARBA" id="ARBA00022801"/>
    </source>
</evidence>
<evidence type="ECO:0000313" key="4">
    <source>
        <dbReference type="EMBL" id="TCZ51320.1"/>
    </source>
</evidence>
<evidence type="ECO:0000259" key="3">
    <source>
        <dbReference type="PROSITE" id="PS51194"/>
    </source>
</evidence>
<gene>
    <name evidence="4" type="ORF">EXY23_27020</name>
</gene>
<dbReference type="GO" id="GO:0016787">
    <property type="term" value="F:hydrolase activity"/>
    <property type="evidence" value="ECO:0007669"/>
    <property type="project" value="UniProtKB-KW"/>
</dbReference>
<dbReference type="PROSITE" id="PS51192">
    <property type="entry name" value="HELICASE_ATP_BIND_1"/>
    <property type="match status" value="1"/>
</dbReference>
<dbReference type="Proteomes" id="UP000295023">
    <property type="component" value="Unassembled WGS sequence"/>
</dbReference>
<keyword evidence="4" id="KW-0347">Helicase</keyword>
<proteinExistence type="predicted"/>
<feature type="domain" description="Helicase ATP-binding" evidence="2">
    <location>
        <begin position="475"/>
        <end position="653"/>
    </location>
</feature>
<name>A0A4R4D4E8_9PROT</name>
<dbReference type="Gene3D" id="3.40.50.300">
    <property type="entry name" value="P-loop containing nucleotide triphosphate hydrolases"/>
    <property type="match status" value="1"/>
</dbReference>
<protein>
    <submittedName>
        <fullName evidence="4">DEAD/DEAH box helicase</fullName>
    </submittedName>
</protein>
<dbReference type="InterPro" id="IPR014001">
    <property type="entry name" value="Helicase_ATP-bd"/>
</dbReference>
<dbReference type="CDD" id="cd18793">
    <property type="entry name" value="SF2_C_SNF"/>
    <property type="match status" value="1"/>
</dbReference>
<dbReference type="RefSeq" id="WP_132297662.1">
    <property type="nucleotide sequence ID" value="NZ_SKBM01000058.1"/>
</dbReference>
<organism evidence="4 5">
    <name type="scientific">Roseicella aquatilis</name>
    <dbReference type="NCBI Taxonomy" id="2527868"/>
    <lineage>
        <taxon>Bacteria</taxon>
        <taxon>Pseudomonadati</taxon>
        <taxon>Pseudomonadota</taxon>
        <taxon>Alphaproteobacteria</taxon>
        <taxon>Acetobacterales</taxon>
        <taxon>Roseomonadaceae</taxon>
        <taxon>Roseicella</taxon>
    </lineage>
</organism>
<dbReference type="InterPro" id="IPR050496">
    <property type="entry name" value="SNF2_RAD54_helicase_repair"/>
</dbReference>
<accession>A0A4R4D4E8</accession>
<dbReference type="InterPro" id="IPR038718">
    <property type="entry name" value="SNF2-like_sf"/>
</dbReference>
<feature type="domain" description="Helicase C-terminal" evidence="3">
    <location>
        <begin position="774"/>
        <end position="938"/>
    </location>
</feature>
<dbReference type="Pfam" id="PF00271">
    <property type="entry name" value="Helicase_C"/>
    <property type="match status" value="1"/>
</dbReference>
<evidence type="ECO:0000313" key="5">
    <source>
        <dbReference type="Proteomes" id="UP000295023"/>
    </source>
</evidence>
<comment type="caution">
    <text evidence="4">The sequence shown here is derived from an EMBL/GenBank/DDBJ whole genome shotgun (WGS) entry which is preliminary data.</text>
</comment>
<dbReference type="SMART" id="SM00490">
    <property type="entry name" value="HELICc"/>
    <property type="match status" value="1"/>
</dbReference>
<dbReference type="InterPro" id="IPR001650">
    <property type="entry name" value="Helicase_C-like"/>
</dbReference>
<dbReference type="InterPro" id="IPR049730">
    <property type="entry name" value="SNF2/RAD54-like_C"/>
</dbReference>
<dbReference type="InterPro" id="IPR000330">
    <property type="entry name" value="SNF2_N"/>
</dbReference>